<dbReference type="HAMAP" id="MF_00454">
    <property type="entry name" value="FluC"/>
    <property type="match status" value="1"/>
</dbReference>
<evidence type="ECO:0000313" key="13">
    <source>
        <dbReference type="EMBL" id="NYZ65413.1"/>
    </source>
</evidence>
<sequence>MLQQMISVACGGALGAIARFLVYWGYQQLGGKFFPLPTLVVNVLGSFFIGIAYFILVERLQLQPAWRNGLIVGFLGAFTTFSTFSLDAFRVIQNGEPWIALSYMVGSVVLCLLATWLGLVAAQSLLD</sequence>
<dbReference type="Proteomes" id="UP000569732">
    <property type="component" value="Unassembled WGS sequence"/>
</dbReference>
<dbReference type="AlphaFoldDB" id="A0A853HVX7"/>
<comment type="subcellular location">
    <subcellularLocation>
        <location evidence="1 12">Cell membrane</location>
        <topology evidence="1 12">Multi-pass membrane protein</topology>
    </subcellularLocation>
</comment>
<evidence type="ECO:0000256" key="4">
    <source>
        <dbReference type="ARBA" id="ARBA00022692"/>
    </source>
</evidence>
<comment type="catalytic activity">
    <reaction evidence="11">
        <text>fluoride(in) = fluoride(out)</text>
        <dbReference type="Rhea" id="RHEA:76159"/>
        <dbReference type="ChEBI" id="CHEBI:17051"/>
    </reaction>
    <physiologicalReaction direction="left-to-right" evidence="11">
        <dbReference type="Rhea" id="RHEA:76160"/>
    </physiologicalReaction>
</comment>
<keyword evidence="12" id="KW-0479">Metal-binding</keyword>
<evidence type="ECO:0000256" key="3">
    <source>
        <dbReference type="ARBA" id="ARBA00022519"/>
    </source>
</evidence>
<accession>A0A853HVX7</accession>
<comment type="activity regulation">
    <text evidence="12">Na(+) is not transported, but it plays an essential structural role and its presence is essential for fluoride channel function.</text>
</comment>
<dbReference type="GO" id="GO:0046872">
    <property type="term" value="F:metal ion binding"/>
    <property type="evidence" value="ECO:0007669"/>
    <property type="project" value="UniProtKB-KW"/>
</dbReference>
<comment type="caution">
    <text evidence="13">The sequence shown here is derived from an EMBL/GenBank/DDBJ whole genome shotgun (WGS) entry which is preliminary data.</text>
</comment>
<evidence type="ECO:0000256" key="9">
    <source>
        <dbReference type="ARBA" id="ARBA00023303"/>
    </source>
</evidence>
<feature type="transmembrane region" description="Helical" evidence="12">
    <location>
        <begin position="69"/>
        <end position="92"/>
    </location>
</feature>
<evidence type="ECO:0000256" key="6">
    <source>
        <dbReference type="ARBA" id="ARBA00023053"/>
    </source>
</evidence>
<keyword evidence="14" id="KW-1185">Reference proteome</keyword>
<evidence type="ECO:0000256" key="5">
    <source>
        <dbReference type="ARBA" id="ARBA00022989"/>
    </source>
</evidence>
<evidence type="ECO:0000256" key="12">
    <source>
        <dbReference type="HAMAP-Rule" id="MF_00454"/>
    </source>
</evidence>
<evidence type="ECO:0000313" key="14">
    <source>
        <dbReference type="Proteomes" id="UP000569732"/>
    </source>
</evidence>
<dbReference type="RefSeq" id="WP_180567446.1">
    <property type="nucleotide sequence ID" value="NZ_JACCKB010000005.1"/>
</dbReference>
<evidence type="ECO:0000256" key="11">
    <source>
        <dbReference type="ARBA" id="ARBA00035585"/>
    </source>
</evidence>
<keyword evidence="12" id="KW-0813">Transport</keyword>
<feature type="transmembrane region" description="Helical" evidence="12">
    <location>
        <begin position="7"/>
        <end position="26"/>
    </location>
</feature>
<protein>
    <recommendedName>
        <fullName evidence="12">Fluoride-specific ion channel FluC</fullName>
    </recommendedName>
</protein>
<comment type="similarity">
    <text evidence="10 12">Belongs to the fluoride channel Fluc/FEX (TC 1.A.43) family.</text>
</comment>
<feature type="transmembrane region" description="Helical" evidence="12">
    <location>
        <begin position="98"/>
        <end position="122"/>
    </location>
</feature>
<dbReference type="InterPro" id="IPR003691">
    <property type="entry name" value="FluC"/>
</dbReference>
<keyword evidence="7 12" id="KW-0406">Ion transport</keyword>
<dbReference type="GO" id="GO:0140114">
    <property type="term" value="P:cellular detoxification of fluoride"/>
    <property type="evidence" value="ECO:0007669"/>
    <property type="project" value="UniProtKB-UniRule"/>
</dbReference>
<keyword evidence="9 12" id="KW-0407">Ion channel</keyword>
<keyword evidence="8 12" id="KW-0472">Membrane</keyword>
<gene>
    <name evidence="12 13" type="primary">crcB</name>
    <name evidence="12" type="synonym">fluC</name>
    <name evidence="13" type="ORF">H0A36_05280</name>
</gene>
<comment type="function">
    <text evidence="12">Fluoride-specific ion channel. Important for reducing fluoride concentration in the cell, thus reducing its toxicity.</text>
</comment>
<dbReference type="NCBIfam" id="TIGR00494">
    <property type="entry name" value="crcB"/>
    <property type="match status" value="1"/>
</dbReference>
<dbReference type="GO" id="GO:0005886">
    <property type="term" value="C:plasma membrane"/>
    <property type="evidence" value="ECO:0007669"/>
    <property type="project" value="UniProtKB-SubCell"/>
</dbReference>
<name>A0A853HVX7_9GAMM</name>
<feature type="binding site" evidence="12">
    <location>
        <position position="79"/>
    </location>
    <ligand>
        <name>Na(+)</name>
        <dbReference type="ChEBI" id="CHEBI:29101"/>
        <note>structural</note>
    </ligand>
</feature>
<evidence type="ECO:0000256" key="1">
    <source>
        <dbReference type="ARBA" id="ARBA00004651"/>
    </source>
</evidence>
<proteinExistence type="inferred from homology"/>
<reference evidence="13 14" key="1">
    <citation type="submission" date="2020-07" db="EMBL/GenBank/DDBJ databases">
        <title>Endozoicomonas sp. nov., isolated from sediment.</title>
        <authorList>
            <person name="Gu T."/>
        </authorList>
    </citation>
    <scope>NUCLEOTIDE SEQUENCE [LARGE SCALE GENOMIC DNA]</scope>
    <source>
        <strain evidence="13 14">SM1973</strain>
    </source>
</reference>
<feature type="binding site" evidence="12">
    <location>
        <position position="76"/>
    </location>
    <ligand>
        <name>Na(+)</name>
        <dbReference type="ChEBI" id="CHEBI:29101"/>
        <note>structural</note>
    </ligand>
</feature>
<evidence type="ECO:0000256" key="2">
    <source>
        <dbReference type="ARBA" id="ARBA00022475"/>
    </source>
</evidence>
<dbReference type="Pfam" id="PF02537">
    <property type="entry name" value="CRCB"/>
    <property type="match status" value="1"/>
</dbReference>
<evidence type="ECO:0000256" key="8">
    <source>
        <dbReference type="ARBA" id="ARBA00023136"/>
    </source>
</evidence>
<evidence type="ECO:0000256" key="7">
    <source>
        <dbReference type="ARBA" id="ARBA00023065"/>
    </source>
</evidence>
<dbReference type="GO" id="GO:0062054">
    <property type="term" value="F:fluoride channel activity"/>
    <property type="evidence" value="ECO:0007669"/>
    <property type="project" value="UniProtKB-UniRule"/>
</dbReference>
<keyword evidence="2 12" id="KW-1003">Cell membrane</keyword>
<dbReference type="PANTHER" id="PTHR28259:SF1">
    <property type="entry name" value="FLUORIDE EXPORT PROTEIN 1-RELATED"/>
    <property type="match status" value="1"/>
</dbReference>
<feature type="transmembrane region" description="Helical" evidence="12">
    <location>
        <begin position="38"/>
        <end position="57"/>
    </location>
</feature>
<dbReference type="EMBL" id="JACCKB010000005">
    <property type="protein sequence ID" value="NYZ65413.1"/>
    <property type="molecule type" value="Genomic_DNA"/>
</dbReference>
<keyword evidence="5 12" id="KW-1133">Transmembrane helix</keyword>
<keyword evidence="3" id="KW-0997">Cell inner membrane</keyword>
<keyword evidence="6 12" id="KW-0915">Sodium</keyword>
<keyword evidence="4 12" id="KW-0812">Transmembrane</keyword>
<evidence type="ECO:0000256" key="10">
    <source>
        <dbReference type="ARBA" id="ARBA00035120"/>
    </source>
</evidence>
<dbReference type="PANTHER" id="PTHR28259">
    <property type="entry name" value="FLUORIDE EXPORT PROTEIN 1-RELATED"/>
    <property type="match status" value="1"/>
</dbReference>
<organism evidence="13 14">
    <name type="scientific">Spartinivicinus marinus</name>
    <dbReference type="NCBI Taxonomy" id="2994442"/>
    <lineage>
        <taxon>Bacteria</taxon>
        <taxon>Pseudomonadati</taxon>
        <taxon>Pseudomonadota</taxon>
        <taxon>Gammaproteobacteria</taxon>
        <taxon>Oceanospirillales</taxon>
        <taxon>Zooshikellaceae</taxon>
        <taxon>Spartinivicinus</taxon>
    </lineage>
</organism>